<dbReference type="SMART" id="SM00173">
    <property type="entry name" value="RAS"/>
    <property type="match status" value="1"/>
</dbReference>
<dbReference type="InParanoid" id="A0A482WGQ7"/>
<evidence type="ECO:0000313" key="4">
    <source>
        <dbReference type="EMBL" id="RZF32719.1"/>
    </source>
</evidence>
<dbReference type="PANTHER" id="PTHR24072">
    <property type="entry name" value="RHO FAMILY GTPASE"/>
    <property type="match status" value="1"/>
</dbReference>
<dbReference type="SMART" id="SM00175">
    <property type="entry name" value="RAB"/>
    <property type="match status" value="1"/>
</dbReference>
<dbReference type="InterPro" id="IPR027417">
    <property type="entry name" value="P-loop_NTPase"/>
</dbReference>
<evidence type="ECO:0000313" key="5">
    <source>
        <dbReference type="Proteomes" id="UP000291343"/>
    </source>
</evidence>
<dbReference type="GO" id="GO:0035099">
    <property type="term" value="P:hemocyte migration"/>
    <property type="evidence" value="ECO:0007669"/>
    <property type="project" value="UniProtKB-ARBA"/>
</dbReference>
<dbReference type="InterPro" id="IPR003578">
    <property type="entry name" value="Small_GTPase_Rho"/>
</dbReference>
<dbReference type="STRING" id="195883.A0A482WGQ7"/>
<feature type="compositionally biased region" description="Polar residues" evidence="3">
    <location>
        <begin position="217"/>
        <end position="228"/>
    </location>
</feature>
<dbReference type="GO" id="GO:0022412">
    <property type="term" value="P:cellular process involved in reproduction in multicellular organism"/>
    <property type="evidence" value="ECO:0007669"/>
    <property type="project" value="UniProtKB-ARBA"/>
</dbReference>
<keyword evidence="1" id="KW-0547">Nucleotide-binding</keyword>
<evidence type="ECO:0000256" key="3">
    <source>
        <dbReference type="SAM" id="MobiDB-lite"/>
    </source>
</evidence>
<feature type="region of interest" description="Disordered" evidence="3">
    <location>
        <begin position="215"/>
        <end position="234"/>
    </location>
</feature>
<evidence type="ECO:0000256" key="1">
    <source>
        <dbReference type="ARBA" id="ARBA00022741"/>
    </source>
</evidence>
<comment type="caution">
    <text evidence="4">The sequence shown here is derived from an EMBL/GenBank/DDBJ whole genome shotgun (WGS) entry which is preliminary data.</text>
</comment>
<dbReference type="OrthoDB" id="8830751at2759"/>
<dbReference type="EMBL" id="QKKF02036096">
    <property type="protein sequence ID" value="RZF32719.1"/>
    <property type="molecule type" value="Genomic_DNA"/>
</dbReference>
<dbReference type="Pfam" id="PF00071">
    <property type="entry name" value="Ras"/>
    <property type="match status" value="1"/>
</dbReference>
<dbReference type="GO" id="GO:0035006">
    <property type="term" value="P:melanization defense response"/>
    <property type="evidence" value="ECO:0007669"/>
    <property type="project" value="UniProtKB-ARBA"/>
</dbReference>
<dbReference type="Proteomes" id="UP000291343">
    <property type="component" value="Unassembled WGS sequence"/>
</dbReference>
<dbReference type="SMR" id="A0A482WGQ7"/>
<dbReference type="AlphaFoldDB" id="A0A482WGQ7"/>
<evidence type="ECO:0000256" key="2">
    <source>
        <dbReference type="ARBA" id="ARBA00023134"/>
    </source>
</evidence>
<reference evidence="4 5" key="1">
    <citation type="journal article" date="2017" name="Gigascience">
        <title>Genome sequence of the small brown planthopper, Laodelphax striatellus.</title>
        <authorList>
            <person name="Zhu J."/>
            <person name="Jiang F."/>
            <person name="Wang X."/>
            <person name="Yang P."/>
            <person name="Bao Y."/>
            <person name="Zhao W."/>
            <person name="Wang W."/>
            <person name="Lu H."/>
            <person name="Wang Q."/>
            <person name="Cui N."/>
            <person name="Li J."/>
            <person name="Chen X."/>
            <person name="Luo L."/>
            <person name="Yu J."/>
            <person name="Kang L."/>
            <person name="Cui F."/>
        </authorList>
    </citation>
    <scope>NUCLEOTIDE SEQUENCE [LARGE SCALE GENOMIC DNA]</scope>
    <source>
        <strain evidence="4">Lst14</strain>
    </source>
</reference>
<sequence length="249" mass="27675">MSDDCPPCRAVPCRAVSLRQSCSTQDLRALCAPSTHAQSGTTRNGNGNGKRNEMRRVYTPTGFEKYAVTYNVGDYRAHFSIWDTSGAAAYDTVRPLAYQDVKVFLLCFRVSDPESLDNAIKKWYPEIRQHCESTPVILCGCQSDLRNDIETISILAKQHRIPVTSEQAVYASRQINATTYVETSSKTSVKGVRDAFEVALLAALGKLNKNHALQRQKGYQHTTSAATRSKSKLDLKSELKDRAKSCSLM</sequence>
<dbReference type="SMART" id="SM00174">
    <property type="entry name" value="RHO"/>
    <property type="match status" value="1"/>
</dbReference>
<dbReference type="GO" id="GO:0003006">
    <property type="term" value="P:developmental process involved in reproduction"/>
    <property type="evidence" value="ECO:0007669"/>
    <property type="project" value="UniProtKB-ARBA"/>
</dbReference>
<dbReference type="GO" id="GO:0005525">
    <property type="term" value="F:GTP binding"/>
    <property type="evidence" value="ECO:0007669"/>
    <property type="project" value="UniProtKB-KW"/>
</dbReference>
<proteinExistence type="predicted"/>
<dbReference type="GO" id="GO:0003924">
    <property type="term" value="F:GTPase activity"/>
    <property type="evidence" value="ECO:0007669"/>
    <property type="project" value="InterPro"/>
</dbReference>
<gene>
    <name evidence="4" type="ORF">LSTR_LSTR005912</name>
</gene>
<dbReference type="SUPFAM" id="SSF52540">
    <property type="entry name" value="P-loop containing nucleoside triphosphate hydrolases"/>
    <property type="match status" value="1"/>
</dbReference>
<dbReference type="Gene3D" id="3.40.50.300">
    <property type="entry name" value="P-loop containing nucleotide triphosphate hydrolases"/>
    <property type="match status" value="1"/>
</dbReference>
<keyword evidence="2" id="KW-0342">GTP-binding</keyword>
<name>A0A482WGQ7_LAOST</name>
<protein>
    <submittedName>
        <fullName evidence="4">Uncharacterized protein</fullName>
    </submittedName>
</protein>
<dbReference type="InterPro" id="IPR001806">
    <property type="entry name" value="Small_GTPase"/>
</dbReference>
<dbReference type="PROSITE" id="PS51421">
    <property type="entry name" value="RAS"/>
    <property type="match status" value="1"/>
</dbReference>
<dbReference type="PROSITE" id="PS51420">
    <property type="entry name" value="RHO"/>
    <property type="match status" value="1"/>
</dbReference>
<organism evidence="4 5">
    <name type="scientific">Laodelphax striatellus</name>
    <name type="common">Small brown planthopper</name>
    <name type="synonym">Delphax striatella</name>
    <dbReference type="NCBI Taxonomy" id="195883"/>
    <lineage>
        <taxon>Eukaryota</taxon>
        <taxon>Metazoa</taxon>
        <taxon>Ecdysozoa</taxon>
        <taxon>Arthropoda</taxon>
        <taxon>Hexapoda</taxon>
        <taxon>Insecta</taxon>
        <taxon>Pterygota</taxon>
        <taxon>Neoptera</taxon>
        <taxon>Paraneoptera</taxon>
        <taxon>Hemiptera</taxon>
        <taxon>Auchenorrhyncha</taxon>
        <taxon>Fulgoroidea</taxon>
        <taxon>Delphacidae</taxon>
        <taxon>Criomorphinae</taxon>
        <taxon>Laodelphax</taxon>
    </lineage>
</organism>
<dbReference type="PROSITE" id="PS51419">
    <property type="entry name" value="RAB"/>
    <property type="match status" value="1"/>
</dbReference>
<dbReference type="GO" id="GO:0001667">
    <property type="term" value="P:ameboidal-type cell migration"/>
    <property type="evidence" value="ECO:0007669"/>
    <property type="project" value="UniProtKB-ARBA"/>
</dbReference>
<dbReference type="GO" id="GO:0007264">
    <property type="term" value="P:small GTPase-mediated signal transduction"/>
    <property type="evidence" value="ECO:0007669"/>
    <property type="project" value="InterPro"/>
</dbReference>
<keyword evidence="5" id="KW-1185">Reference proteome</keyword>
<dbReference type="NCBIfam" id="TIGR00231">
    <property type="entry name" value="small_GTP"/>
    <property type="match status" value="1"/>
</dbReference>
<accession>A0A482WGQ7</accession>
<dbReference type="InterPro" id="IPR005225">
    <property type="entry name" value="Small_GTP-bd"/>
</dbReference>